<dbReference type="Proteomes" id="UP000488299">
    <property type="component" value="Unassembled WGS sequence"/>
</dbReference>
<dbReference type="RefSeq" id="WP_152121945.1">
    <property type="nucleotide sequence ID" value="NZ_WELI01000001.1"/>
</dbReference>
<dbReference type="SUPFAM" id="SSF51419">
    <property type="entry name" value="PLP-binding barrel"/>
    <property type="match status" value="1"/>
</dbReference>
<dbReference type="GO" id="GO:0008721">
    <property type="term" value="F:D-serine ammonia-lyase activity"/>
    <property type="evidence" value="ECO:0007669"/>
    <property type="project" value="TreeGrafter"/>
</dbReference>
<keyword evidence="2" id="KW-0456">Lyase</keyword>
<dbReference type="Gene3D" id="2.40.37.20">
    <property type="entry name" value="D-serine dehydratase-like domain"/>
    <property type="match status" value="1"/>
</dbReference>
<protein>
    <submittedName>
        <fullName evidence="4">D-TA family PLP-dependent enzyme</fullName>
    </submittedName>
</protein>
<dbReference type="Gene3D" id="3.20.20.10">
    <property type="entry name" value="Alanine racemase"/>
    <property type="match status" value="1"/>
</dbReference>
<sequence length="373" mass="40116">MWYHLTNPDLIDSPALLVHAGNVADNIQKTIHIAAAGGPEATPGAGAARLRPHVKTHKMRAVTDQLLAAGIRQFKCATLKEARMLAEAGALDILLAYPVVGPKAEGLRQLADAFPAVRWACLTDSEAGARHLSAVFADAPHPIDVWIDLNVGMGRTGIDPAEAPAFVTQIRQLPGVQVAGLHAYDGHIRDTDFAVRCDRADASFALAKAVQQQILATHGVELPIVVGGTPSFPAHARRTDPTMQLSPGTFVFWDAGYGQALPDLPYQIAAVLLTRVISVIDDQTLCIDLGHKSVAAENPFPRVLFPDHPDAEPIGQSEEHLVVRVPNARAHQPGDVWYGIPIHICPTVNLYDAVQVVADRQVVDQWPVTARGH</sequence>
<gene>
    <name evidence="4" type="ORF">F5984_00890</name>
</gene>
<dbReference type="CDD" id="cd06821">
    <property type="entry name" value="PLPDE_III_D-TA"/>
    <property type="match status" value="1"/>
</dbReference>
<keyword evidence="5" id="KW-1185">Reference proteome</keyword>
<feature type="domain" description="D-serine dehydratase-like" evidence="3">
    <location>
        <begin position="269"/>
        <end position="358"/>
    </location>
</feature>
<accession>A0A7J5U456</accession>
<dbReference type="AlphaFoldDB" id="A0A7J5U456"/>
<comment type="similarity">
    <text evidence="1">Belongs to the DSD1 family.</text>
</comment>
<dbReference type="SMART" id="SM01119">
    <property type="entry name" value="D-ser_dehydrat"/>
    <property type="match status" value="1"/>
</dbReference>
<evidence type="ECO:0000259" key="3">
    <source>
        <dbReference type="SMART" id="SM01119"/>
    </source>
</evidence>
<dbReference type="InterPro" id="IPR051466">
    <property type="entry name" value="D-amino_acid_metab_enzyme"/>
</dbReference>
<organism evidence="4 5">
    <name type="scientific">Rudanella paleaurantiibacter</name>
    <dbReference type="NCBI Taxonomy" id="2614655"/>
    <lineage>
        <taxon>Bacteria</taxon>
        <taxon>Pseudomonadati</taxon>
        <taxon>Bacteroidota</taxon>
        <taxon>Cytophagia</taxon>
        <taxon>Cytophagales</taxon>
        <taxon>Cytophagaceae</taxon>
        <taxon>Rudanella</taxon>
    </lineage>
</organism>
<evidence type="ECO:0000313" key="4">
    <source>
        <dbReference type="EMBL" id="KAB7732545.1"/>
    </source>
</evidence>
<proteinExistence type="inferred from homology"/>
<comment type="caution">
    <text evidence="4">The sequence shown here is derived from an EMBL/GenBank/DDBJ whole genome shotgun (WGS) entry which is preliminary data.</text>
</comment>
<reference evidence="4 5" key="1">
    <citation type="submission" date="2019-10" db="EMBL/GenBank/DDBJ databases">
        <title>Rudanella paleaurantiibacter sp. nov., isolated from sludge.</title>
        <authorList>
            <person name="Xu S.Q."/>
        </authorList>
    </citation>
    <scope>NUCLEOTIDE SEQUENCE [LARGE SCALE GENOMIC DNA]</scope>
    <source>
        <strain evidence="4 5">HX-22-17</strain>
    </source>
</reference>
<evidence type="ECO:0000256" key="1">
    <source>
        <dbReference type="ARBA" id="ARBA00005323"/>
    </source>
</evidence>
<name>A0A7J5U456_9BACT</name>
<evidence type="ECO:0000313" key="5">
    <source>
        <dbReference type="Proteomes" id="UP000488299"/>
    </source>
</evidence>
<dbReference type="Pfam" id="PF01168">
    <property type="entry name" value="Ala_racemase_N"/>
    <property type="match status" value="1"/>
</dbReference>
<dbReference type="GO" id="GO:0036088">
    <property type="term" value="P:D-serine catabolic process"/>
    <property type="evidence" value="ECO:0007669"/>
    <property type="project" value="TreeGrafter"/>
</dbReference>
<dbReference type="Pfam" id="PF14031">
    <property type="entry name" value="D-ser_dehydrat"/>
    <property type="match status" value="1"/>
</dbReference>
<dbReference type="InterPro" id="IPR042208">
    <property type="entry name" value="D-ser_dehydrat-like_sf"/>
</dbReference>
<dbReference type="InterPro" id="IPR001608">
    <property type="entry name" value="Ala_racemase_N"/>
</dbReference>
<dbReference type="PANTHER" id="PTHR28004:SF2">
    <property type="entry name" value="D-SERINE DEHYDRATASE"/>
    <property type="match status" value="1"/>
</dbReference>
<evidence type="ECO:0000256" key="2">
    <source>
        <dbReference type="ARBA" id="ARBA00023239"/>
    </source>
</evidence>
<dbReference type="InterPro" id="IPR026956">
    <property type="entry name" value="D-ser_dehydrat-like_dom"/>
</dbReference>
<dbReference type="InterPro" id="IPR029066">
    <property type="entry name" value="PLP-binding_barrel"/>
</dbReference>
<dbReference type="PANTHER" id="PTHR28004">
    <property type="entry name" value="ZGC:162816-RELATED"/>
    <property type="match status" value="1"/>
</dbReference>
<dbReference type="EMBL" id="WELI01000001">
    <property type="protein sequence ID" value="KAB7732545.1"/>
    <property type="molecule type" value="Genomic_DNA"/>
</dbReference>